<feature type="transmembrane region" description="Helical" evidence="1">
    <location>
        <begin position="6"/>
        <end position="24"/>
    </location>
</feature>
<feature type="domain" description="Aerotolerance regulator N-terminal" evidence="2">
    <location>
        <begin position="1"/>
        <end position="78"/>
    </location>
</feature>
<gene>
    <name evidence="4" type="ORF">EDM57_15820</name>
</gene>
<sequence>MQWMGLGNLWFALIIPAIIVLYLLKRKVEDRVVPSTLLWQRTLQNWEAVRPWEKLRRNLLLILQLLAACLLVLALTRPALPTEGIATDHTVLVIDTSASMLAKEGEATRLARAVSEAKALVEKLGSGQTMTLIAAGSEPNVLVSRSADHKELLAALEKLTAHLGTSDPLSALSLAGAIAANEPGSGVIWIGDGHAEHKLALQALPASSVSFRFMQMGRSRENAGIAAFVTQPGQEGVEALLRVDNYGSAPSRGTVTVFDDQGKLLDTDSFAIEASGSQTFSFKELPKSPAYRAVIEPEQDSLMEDNTIWSVPFSTSKGKAVLYSPAGNRFLHQVMQTVGSMEVETIQKAPGPDAEARDLWVFDGEVPDKLPPGNILVIAPDRKTDWLPLSGEKELEQGPQAVSADDPLLKYVDWREVHIAKAQVLGEMPGMRTVVRAGDVELVRTGVIDGRRVAIIAFDLHDSDFPLRPAFPIFMRNVVNWLSPAQATPIAASHPGDVLSIPLTPGASERRVTYPDGQQQPITAEGTVWTMQVPEQLGLYRIDETLDTGQVSRYFSVRISDAESDITPKALSVSGVSTGQSEGDKQAASATGTQELTYWLAALVLLVLLVEWRVYQRGY</sequence>
<dbReference type="Proteomes" id="UP000268829">
    <property type="component" value="Unassembled WGS sequence"/>
</dbReference>
<dbReference type="Gene3D" id="3.40.50.410">
    <property type="entry name" value="von Willebrand factor, type A domain"/>
    <property type="match status" value="1"/>
</dbReference>
<keyword evidence="5" id="KW-1185">Reference proteome</keyword>
<evidence type="ECO:0000313" key="4">
    <source>
        <dbReference type="EMBL" id="RNB55098.1"/>
    </source>
</evidence>
<dbReference type="InterPro" id="IPR036465">
    <property type="entry name" value="vWFA_dom_sf"/>
</dbReference>
<dbReference type="AlphaFoldDB" id="A0A3M8AV63"/>
<dbReference type="Pfam" id="PF07584">
    <property type="entry name" value="BatA"/>
    <property type="match status" value="1"/>
</dbReference>
<accession>A0A3M8AV63</accession>
<name>A0A3M8AV63_9BACL</name>
<dbReference type="Pfam" id="PF13519">
    <property type="entry name" value="VWA_2"/>
    <property type="match status" value="1"/>
</dbReference>
<dbReference type="CDD" id="cd00198">
    <property type="entry name" value="vWFA"/>
    <property type="match status" value="1"/>
</dbReference>
<feature type="domain" description="VWFA" evidence="3">
    <location>
        <begin position="90"/>
        <end position="194"/>
    </location>
</feature>
<dbReference type="RefSeq" id="WP_122905658.1">
    <property type="nucleotide sequence ID" value="NZ_RHHS01000037.1"/>
</dbReference>
<protein>
    <submittedName>
        <fullName evidence="4">VWA domain-containing protein</fullName>
    </submittedName>
</protein>
<dbReference type="InterPro" id="IPR024163">
    <property type="entry name" value="Aerotolerance_reg_N"/>
</dbReference>
<evidence type="ECO:0000259" key="2">
    <source>
        <dbReference type="Pfam" id="PF07584"/>
    </source>
</evidence>
<evidence type="ECO:0000313" key="5">
    <source>
        <dbReference type="Proteomes" id="UP000268829"/>
    </source>
</evidence>
<organism evidence="4 5">
    <name type="scientific">Brevibacillus gelatini</name>
    <dbReference type="NCBI Taxonomy" id="1655277"/>
    <lineage>
        <taxon>Bacteria</taxon>
        <taxon>Bacillati</taxon>
        <taxon>Bacillota</taxon>
        <taxon>Bacilli</taxon>
        <taxon>Bacillales</taxon>
        <taxon>Paenibacillaceae</taxon>
        <taxon>Brevibacillus</taxon>
    </lineage>
</organism>
<dbReference type="PANTHER" id="PTHR37464">
    <property type="entry name" value="BLL2463 PROTEIN"/>
    <property type="match status" value="1"/>
</dbReference>
<keyword evidence="1" id="KW-0812">Transmembrane</keyword>
<evidence type="ECO:0000256" key="1">
    <source>
        <dbReference type="SAM" id="Phobius"/>
    </source>
</evidence>
<feature type="transmembrane region" description="Helical" evidence="1">
    <location>
        <begin position="59"/>
        <end position="80"/>
    </location>
</feature>
<reference evidence="4 5" key="1">
    <citation type="submission" date="2018-10" db="EMBL/GenBank/DDBJ databases">
        <title>Phylogenomics of Brevibacillus.</title>
        <authorList>
            <person name="Dunlap C."/>
        </authorList>
    </citation>
    <scope>NUCLEOTIDE SEQUENCE [LARGE SCALE GENOMIC DNA]</scope>
    <source>
        <strain evidence="4 5">DSM 100115</strain>
    </source>
</reference>
<dbReference type="EMBL" id="RHHS01000037">
    <property type="protein sequence ID" value="RNB55098.1"/>
    <property type="molecule type" value="Genomic_DNA"/>
</dbReference>
<comment type="caution">
    <text evidence="4">The sequence shown here is derived from an EMBL/GenBank/DDBJ whole genome shotgun (WGS) entry which is preliminary data.</text>
</comment>
<dbReference type="SUPFAM" id="SSF53300">
    <property type="entry name" value="vWA-like"/>
    <property type="match status" value="1"/>
</dbReference>
<proteinExistence type="predicted"/>
<keyword evidence="1" id="KW-0472">Membrane</keyword>
<dbReference type="InterPro" id="IPR002035">
    <property type="entry name" value="VWF_A"/>
</dbReference>
<evidence type="ECO:0000259" key="3">
    <source>
        <dbReference type="Pfam" id="PF13519"/>
    </source>
</evidence>
<keyword evidence="1" id="KW-1133">Transmembrane helix</keyword>
<dbReference type="OrthoDB" id="9780136at2"/>
<feature type="transmembrane region" description="Helical" evidence="1">
    <location>
        <begin position="596"/>
        <end position="615"/>
    </location>
</feature>
<dbReference type="PANTHER" id="PTHR37464:SF1">
    <property type="entry name" value="BLL2463 PROTEIN"/>
    <property type="match status" value="1"/>
</dbReference>